<accession>A0ABP0KWM5</accession>
<feature type="region of interest" description="Disordered" evidence="1">
    <location>
        <begin position="109"/>
        <end position="141"/>
    </location>
</feature>
<keyword evidence="3" id="KW-1185">Reference proteome</keyword>
<name>A0ABP0KWM5_9DINO</name>
<dbReference type="EMBL" id="CAXAMM010013324">
    <property type="protein sequence ID" value="CAK9030996.1"/>
    <property type="molecule type" value="Genomic_DNA"/>
</dbReference>
<protein>
    <submittedName>
        <fullName evidence="2">Uncharacterized protein</fullName>
    </submittedName>
</protein>
<sequence>MPFESDFVHAVDGLLSSWWGHWHEDSFPHAASVHASGMEHATEVPHHPALAASFLERPVQGSFLWTTEQLLQRRQQLRVAVAVESSIAASGTGLFVAKLMRILRRLQAEEEAKEDNEENEEEESEDEDDSNEELAPPPPQVATVRLNMNSHIQKGAKQADVAAAHL</sequence>
<organism evidence="2 3">
    <name type="scientific">Durusdinium trenchii</name>
    <dbReference type="NCBI Taxonomy" id="1381693"/>
    <lineage>
        <taxon>Eukaryota</taxon>
        <taxon>Sar</taxon>
        <taxon>Alveolata</taxon>
        <taxon>Dinophyceae</taxon>
        <taxon>Suessiales</taxon>
        <taxon>Symbiodiniaceae</taxon>
        <taxon>Durusdinium</taxon>
    </lineage>
</organism>
<feature type="compositionally biased region" description="Acidic residues" evidence="1">
    <location>
        <begin position="109"/>
        <end position="132"/>
    </location>
</feature>
<gene>
    <name evidence="2" type="ORF">SCF082_LOCUS19435</name>
</gene>
<dbReference type="Proteomes" id="UP001642464">
    <property type="component" value="Unassembled WGS sequence"/>
</dbReference>
<evidence type="ECO:0000256" key="1">
    <source>
        <dbReference type="SAM" id="MobiDB-lite"/>
    </source>
</evidence>
<evidence type="ECO:0000313" key="3">
    <source>
        <dbReference type="Proteomes" id="UP001642464"/>
    </source>
</evidence>
<feature type="region of interest" description="Disordered" evidence="1">
    <location>
        <begin position="147"/>
        <end position="166"/>
    </location>
</feature>
<proteinExistence type="predicted"/>
<reference evidence="2 3" key="1">
    <citation type="submission" date="2024-02" db="EMBL/GenBank/DDBJ databases">
        <authorList>
            <person name="Chen Y."/>
            <person name="Shah S."/>
            <person name="Dougan E. K."/>
            <person name="Thang M."/>
            <person name="Chan C."/>
        </authorList>
    </citation>
    <scope>NUCLEOTIDE SEQUENCE [LARGE SCALE GENOMIC DNA]</scope>
</reference>
<evidence type="ECO:0000313" key="2">
    <source>
        <dbReference type="EMBL" id="CAK9030996.1"/>
    </source>
</evidence>
<comment type="caution">
    <text evidence="2">The sequence shown here is derived from an EMBL/GenBank/DDBJ whole genome shotgun (WGS) entry which is preliminary data.</text>
</comment>